<dbReference type="EMBL" id="JAAIUW010000002">
    <property type="protein sequence ID" value="KAF7841352.1"/>
    <property type="molecule type" value="Genomic_DNA"/>
</dbReference>
<sequence>MEGEEDSAEEKSINGGEEKSTNSP</sequence>
<reference evidence="2" key="1">
    <citation type="submission" date="2020-09" db="EMBL/GenBank/DDBJ databases">
        <title>Genome-Enabled Discovery of Anthraquinone Biosynthesis in Senna tora.</title>
        <authorList>
            <person name="Kang S.-H."/>
            <person name="Pandey R.P."/>
            <person name="Lee C.-M."/>
            <person name="Sim J.-S."/>
            <person name="Jeong J.-T."/>
            <person name="Choi B.-S."/>
            <person name="Jung M."/>
            <person name="Ginzburg D."/>
            <person name="Zhao K."/>
            <person name="Won S.Y."/>
            <person name="Oh T.-J."/>
            <person name="Yu Y."/>
            <person name="Kim N.-H."/>
            <person name="Lee O.R."/>
            <person name="Lee T.-H."/>
            <person name="Bashyal P."/>
            <person name="Kim T.-S."/>
            <person name="Lee W.-H."/>
            <person name="Kawkins C."/>
            <person name="Kim C.-K."/>
            <person name="Kim J.S."/>
            <person name="Ahn B.O."/>
            <person name="Rhee S.Y."/>
            <person name="Sohng J.K."/>
        </authorList>
    </citation>
    <scope>NUCLEOTIDE SEQUENCE</scope>
    <source>
        <tissue evidence="2">Leaf</tissue>
    </source>
</reference>
<gene>
    <name evidence="2" type="ORF">G2W53_003650</name>
</gene>
<evidence type="ECO:0000256" key="1">
    <source>
        <dbReference type="SAM" id="MobiDB-lite"/>
    </source>
</evidence>
<protein>
    <submittedName>
        <fullName evidence="2">Uncharacterized protein</fullName>
    </submittedName>
</protein>
<dbReference type="AlphaFoldDB" id="A0A835CJG2"/>
<evidence type="ECO:0000313" key="3">
    <source>
        <dbReference type="Proteomes" id="UP000634136"/>
    </source>
</evidence>
<comment type="caution">
    <text evidence="2">The sequence shown here is derived from an EMBL/GenBank/DDBJ whole genome shotgun (WGS) entry which is preliminary data.</text>
</comment>
<accession>A0A835CJG2</accession>
<feature type="compositionally biased region" description="Basic and acidic residues" evidence="1">
    <location>
        <begin position="9"/>
        <end position="24"/>
    </location>
</feature>
<name>A0A835CJG2_9FABA</name>
<feature type="region of interest" description="Disordered" evidence="1">
    <location>
        <begin position="1"/>
        <end position="24"/>
    </location>
</feature>
<proteinExistence type="predicted"/>
<dbReference type="Proteomes" id="UP000634136">
    <property type="component" value="Unassembled WGS sequence"/>
</dbReference>
<organism evidence="2 3">
    <name type="scientific">Senna tora</name>
    <dbReference type="NCBI Taxonomy" id="362788"/>
    <lineage>
        <taxon>Eukaryota</taxon>
        <taxon>Viridiplantae</taxon>
        <taxon>Streptophyta</taxon>
        <taxon>Embryophyta</taxon>
        <taxon>Tracheophyta</taxon>
        <taxon>Spermatophyta</taxon>
        <taxon>Magnoliopsida</taxon>
        <taxon>eudicotyledons</taxon>
        <taxon>Gunneridae</taxon>
        <taxon>Pentapetalae</taxon>
        <taxon>rosids</taxon>
        <taxon>fabids</taxon>
        <taxon>Fabales</taxon>
        <taxon>Fabaceae</taxon>
        <taxon>Caesalpinioideae</taxon>
        <taxon>Cassia clade</taxon>
        <taxon>Senna</taxon>
    </lineage>
</organism>
<keyword evidence="3" id="KW-1185">Reference proteome</keyword>
<evidence type="ECO:0000313" key="2">
    <source>
        <dbReference type="EMBL" id="KAF7841352.1"/>
    </source>
</evidence>